<dbReference type="GO" id="GO:0016853">
    <property type="term" value="F:isomerase activity"/>
    <property type="evidence" value="ECO:0007669"/>
    <property type="project" value="UniProtKB-KW"/>
</dbReference>
<evidence type="ECO:0000256" key="1">
    <source>
        <dbReference type="SAM" id="MobiDB-lite"/>
    </source>
</evidence>
<reference evidence="2 3" key="1">
    <citation type="submission" date="2015-01" db="EMBL/GenBank/DDBJ databases">
        <title>Genome Assembly of Bacillus badius MTCC 1458.</title>
        <authorList>
            <person name="Verma A."/>
            <person name="Khatri I."/>
            <person name="Mual P."/>
            <person name="Subramanian S."/>
            <person name="Krishnamurthi S."/>
        </authorList>
    </citation>
    <scope>NUCLEOTIDE SEQUENCE [LARGE SCALE GENOMIC DNA]</scope>
    <source>
        <strain evidence="2 3">MTCC 1458</strain>
    </source>
</reference>
<evidence type="ECO:0000313" key="2">
    <source>
        <dbReference type="EMBL" id="KIL79999.1"/>
    </source>
</evidence>
<keyword evidence="2" id="KW-0413">Isomerase</keyword>
<proteinExistence type="predicted"/>
<gene>
    <name evidence="2" type="ORF">SD77_2453</name>
</gene>
<feature type="region of interest" description="Disordered" evidence="1">
    <location>
        <begin position="1"/>
        <end position="44"/>
    </location>
</feature>
<protein>
    <submittedName>
        <fullName evidence="2">Ribose 5-phosphate isomerase B</fullName>
    </submittedName>
</protein>
<dbReference type="EMBL" id="JXLP01000002">
    <property type="protein sequence ID" value="KIL79999.1"/>
    <property type="molecule type" value="Genomic_DNA"/>
</dbReference>
<name>A0ABR5AZ30_BACBA</name>
<comment type="caution">
    <text evidence="2">The sequence shown here is derived from an EMBL/GenBank/DDBJ whole genome shotgun (WGS) entry which is preliminary data.</text>
</comment>
<sequence length="76" mass="8309">MSALLIGMEGAKTPAGSAGQERPRRRFSAEEARRPPRGKRSSLEWKSTARIHKSIKKQGCARPPCFLIGGSIIVSF</sequence>
<accession>A0ABR5AZ30</accession>
<evidence type="ECO:0000313" key="3">
    <source>
        <dbReference type="Proteomes" id="UP000031982"/>
    </source>
</evidence>
<dbReference type="Proteomes" id="UP000031982">
    <property type="component" value="Unassembled WGS sequence"/>
</dbReference>
<organism evidence="2 3">
    <name type="scientific">Bacillus badius</name>
    <dbReference type="NCBI Taxonomy" id="1455"/>
    <lineage>
        <taxon>Bacteria</taxon>
        <taxon>Bacillati</taxon>
        <taxon>Bacillota</taxon>
        <taxon>Bacilli</taxon>
        <taxon>Bacillales</taxon>
        <taxon>Bacillaceae</taxon>
        <taxon>Pseudobacillus</taxon>
    </lineage>
</organism>
<keyword evidence="3" id="KW-1185">Reference proteome</keyword>